<name>A0A3E1EYT3_9FLAO</name>
<protein>
    <submittedName>
        <fullName evidence="1">Uncharacterized protein</fullName>
    </submittedName>
</protein>
<dbReference type="OrthoDB" id="1134604at2"/>
<evidence type="ECO:0000313" key="1">
    <source>
        <dbReference type="EMBL" id="RFC54716.1"/>
    </source>
</evidence>
<comment type="caution">
    <text evidence="1">The sequence shown here is derived from an EMBL/GenBank/DDBJ whole genome shotgun (WGS) entry which is preliminary data.</text>
</comment>
<dbReference type="Proteomes" id="UP000257127">
    <property type="component" value="Unassembled WGS sequence"/>
</dbReference>
<reference evidence="1 2" key="1">
    <citation type="submission" date="2018-08" db="EMBL/GenBank/DDBJ databases">
        <title>The draft genome squence of Brumimicrobium sp. N62.</title>
        <authorList>
            <person name="Du Z.-J."/>
            <person name="Luo H.-R."/>
        </authorList>
    </citation>
    <scope>NUCLEOTIDE SEQUENCE [LARGE SCALE GENOMIC DNA]</scope>
    <source>
        <strain evidence="1 2">N62</strain>
    </source>
</reference>
<gene>
    <name evidence="1" type="ORF">DXU93_06940</name>
</gene>
<accession>A0A3E1EYT3</accession>
<dbReference type="AlphaFoldDB" id="A0A3E1EYT3"/>
<dbReference type="PROSITE" id="PS51257">
    <property type="entry name" value="PROKAR_LIPOPROTEIN"/>
    <property type="match status" value="1"/>
</dbReference>
<keyword evidence="2" id="KW-1185">Reference proteome</keyword>
<proteinExistence type="predicted"/>
<organism evidence="1 2">
    <name type="scientific">Brumimicrobium aurantiacum</name>
    <dbReference type="NCBI Taxonomy" id="1737063"/>
    <lineage>
        <taxon>Bacteria</taxon>
        <taxon>Pseudomonadati</taxon>
        <taxon>Bacteroidota</taxon>
        <taxon>Flavobacteriia</taxon>
        <taxon>Flavobacteriales</taxon>
        <taxon>Crocinitomicaceae</taxon>
        <taxon>Brumimicrobium</taxon>
    </lineage>
</organism>
<dbReference type="RefSeq" id="WP_116880550.1">
    <property type="nucleotide sequence ID" value="NZ_QURB01000003.1"/>
</dbReference>
<dbReference type="EMBL" id="QURB01000003">
    <property type="protein sequence ID" value="RFC54716.1"/>
    <property type="molecule type" value="Genomic_DNA"/>
</dbReference>
<sequence>MKINPYILVLISSAIIGCSKENDLDPVSPIADDITYSELNPNIHLTSVDSLIYHGSGCGYVPSPSDSTASVSFDIDNDNVVDFTLSCNSWYNFVSASGPCANYNTSIVLSGTSNNNKVAINGNYNIVKKHDLNDVIDNSLLWSNTARLMLSSASAPFETNFDDTVYLGLKINTDQGDYFGWIYIDKNGYDVTVKSYAFNQSVNNSINAGQTE</sequence>
<evidence type="ECO:0000313" key="2">
    <source>
        <dbReference type="Proteomes" id="UP000257127"/>
    </source>
</evidence>